<evidence type="ECO:0000256" key="1">
    <source>
        <dbReference type="SAM" id="Phobius"/>
    </source>
</evidence>
<accession>A0A481ZCY0</accession>
<gene>
    <name evidence="2" type="ORF">LCPAC404_03310</name>
</gene>
<reference evidence="2" key="1">
    <citation type="journal article" date="2019" name="MBio">
        <title>Virus Genomes from Deep Sea Sediments Expand the Ocean Megavirome and Support Independent Origins of Viral Gigantism.</title>
        <authorList>
            <person name="Backstrom D."/>
            <person name="Yutin N."/>
            <person name="Jorgensen S.L."/>
            <person name="Dharamshi J."/>
            <person name="Homa F."/>
            <person name="Zaremba-Niedwiedzka K."/>
            <person name="Spang A."/>
            <person name="Wolf Y.I."/>
            <person name="Koonin E.V."/>
            <person name="Ettema T.J."/>
        </authorList>
    </citation>
    <scope>NUCLEOTIDE SEQUENCE</scope>
</reference>
<name>A0A481ZCY0_9VIRU</name>
<proteinExistence type="predicted"/>
<feature type="transmembrane region" description="Helical" evidence="1">
    <location>
        <begin position="9"/>
        <end position="30"/>
    </location>
</feature>
<dbReference type="EMBL" id="MK500600">
    <property type="protein sequence ID" value="QBK93627.1"/>
    <property type="molecule type" value="Genomic_DNA"/>
</dbReference>
<protein>
    <recommendedName>
        <fullName evidence="3">Transmembrane protein</fullName>
    </recommendedName>
</protein>
<evidence type="ECO:0008006" key="3">
    <source>
        <dbReference type="Google" id="ProtNLM"/>
    </source>
</evidence>
<sequence length="84" mass="9529">MNSDFTYSYALYFIAGISALVGIILAIWFWCLTDRQKLKDEDIHTKDSAMLWFFIAISLALLAIFAGAKTGGMYAYKHHLFGLK</sequence>
<keyword evidence="1" id="KW-0472">Membrane</keyword>
<evidence type="ECO:0000313" key="2">
    <source>
        <dbReference type="EMBL" id="QBK93627.1"/>
    </source>
</evidence>
<keyword evidence="1" id="KW-0812">Transmembrane</keyword>
<keyword evidence="1" id="KW-1133">Transmembrane helix</keyword>
<feature type="transmembrane region" description="Helical" evidence="1">
    <location>
        <begin position="50"/>
        <end position="68"/>
    </location>
</feature>
<organism evidence="2">
    <name type="scientific">Pithovirus LCPAC404</name>
    <dbReference type="NCBI Taxonomy" id="2506597"/>
    <lineage>
        <taxon>Viruses</taxon>
        <taxon>Pithoviruses</taxon>
    </lineage>
</organism>